<organism evidence="11 12">
    <name type="scientific">Candidatus Raskinella chloraquaticus</name>
    <dbReference type="NCBI Taxonomy" id="1951219"/>
    <lineage>
        <taxon>Bacteria</taxon>
        <taxon>Pseudomonadati</taxon>
        <taxon>Pseudomonadota</taxon>
        <taxon>Alphaproteobacteria</taxon>
        <taxon>Hyphomicrobiales</taxon>
        <taxon>Phreatobacteraceae</taxon>
        <taxon>Candidatus Raskinella</taxon>
    </lineage>
</organism>
<evidence type="ECO:0000313" key="11">
    <source>
        <dbReference type="EMBL" id="OQW52597.1"/>
    </source>
</evidence>
<evidence type="ECO:0000256" key="9">
    <source>
        <dbReference type="ARBA" id="ARBA00025250"/>
    </source>
</evidence>
<comment type="similarity">
    <text evidence="2">Belongs to the faeC family.</text>
</comment>
<dbReference type="STRING" id="1827387.A4S15_07135"/>
<gene>
    <name evidence="11" type="ORF">A4S15_07135</name>
</gene>
<feature type="signal peptide" evidence="10">
    <location>
        <begin position="1"/>
        <end position="21"/>
    </location>
</feature>
<comment type="subcellular location">
    <subcellularLocation>
        <location evidence="1">Secreted</location>
    </subcellularLocation>
</comment>
<evidence type="ECO:0000256" key="10">
    <source>
        <dbReference type="SAM" id="SignalP"/>
    </source>
</evidence>
<evidence type="ECO:0000256" key="4">
    <source>
        <dbReference type="ARBA" id="ARBA00022651"/>
    </source>
</evidence>
<dbReference type="Pfam" id="PF00756">
    <property type="entry name" value="Esterase"/>
    <property type="match status" value="1"/>
</dbReference>
<keyword evidence="7" id="KW-0119">Carbohydrate metabolism</keyword>
<evidence type="ECO:0000256" key="8">
    <source>
        <dbReference type="ARBA" id="ARBA00023326"/>
    </source>
</evidence>
<dbReference type="RefSeq" id="WP_376801772.1">
    <property type="nucleotide sequence ID" value="NZ_DBNB01000020.1"/>
</dbReference>
<evidence type="ECO:0000256" key="3">
    <source>
        <dbReference type="ARBA" id="ARBA00022525"/>
    </source>
</evidence>
<dbReference type="Proteomes" id="UP000192872">
    <property type="component" value="Unassembled WGS sequence"/>
</dbReference>
<dbReference type="SUPFAM" id="SSF53474">
    <property type="entry name" value="alpha/beta-Hydrolases"/>
    <property type="match status" value="1"/>
</dbReference>
<dbReference type="InterPro" id="IPR000801">
    <property type="entry name" value="Esterase-like"/>
</dbReference>
<dbReference type="PANTHER" id="PTHR38050:SF1">
    <property type="entry name" value="FERULOYL ESTERASE C"/>
    <property type="match status" value="1"/>
</dbReference>
<dbReference type="GO" id="GO:0045493">
    <property type="term" value="P:xylan catabolic process"/>
    <property type="evidence" value="ECO:0007669"/>
    <property type="project" value="UniProtKB-KW"/>
</dbReference>
<proteinExistence type="inferred from homology"/>
<keyword evidence="5 10" id="KW-0732">Signal</keyword>
<evidence type="ECO:0008006" key="13">
    <source>
        <dbReference type="Google" id="ProtNLM"/>
    </source>
</evidence>
<comment type="caution">
    <text evidence="11">The sequence shown here is derived from an EMBL/GenBank/DDBJ whole genome shotgun (WGS) entry which is preliminary data.</text>
</comment>
<evidence type="ECO:0000256" key="7">
    <source>
        <dbReference type="ARBA" id="ARBA00023277"/>
    </source>
</evidence>
<dbReference type="EMBL" id="LWDL01000012">
    <property type="protein sequence ID" value="OQW52597.1"/>
    <property type="molecule type" value="Genomic_DNA"/>
</dbReference>
<evidence type="ECO:0000256" key="1">
    <source>
        <dbReference type="ARBA" id="ARBA00004613"/>
    </source>
</evidence>
<dbReference type="InterPro" id="IPR043595">
    <property type="entry name" value="FaeB/C/D"/>
</dbReference>
<dbReference type="PROSITE" id="PS51257">
    <property type="entry name" value="PROKAR_LIPOPROTEIN"/>
    <property type="match status" value="1"/>
</dbReference>
<sequence length="292" mass="31508">MLRLALLIFALVAGLSTAGLACGSSSPCRVKDGRYLVRPPAGWDGTSRLPMIVHFPGYQMTADDMMHDKDALAVFDRLGILVVAAEARGLVWNLPAFGEPRQRNEFAYISAVLDDVEKRFPIDTMRVLASGFSLGGSMVWYMACEGPSRFTAFAAVSGAFWVPEPKACRNGPVHLMHIHGLADDTVPVKGRFIRPGLHQGNAYSSLDTLRRINGCTIAAGRDERVRLSGGPEGVNCRTDTACGSGHRLKACFHDGGHYISGSWYQDAWDFLENALRSRSGGRPPDASGAAPG</sequence>
<dbReference type="InterPro" id="IPR029058">
    <property type="entry name" value="AB_hydrolase_fold"/>
</dbReference>
<keyword evidence="6" id="KW-0378">Hydrolase</keyword>
<dbReference type="Gene3D" id="3.40.50.1820">
    <property type="entry name" value="alpha/beta hydrolase"/>
    <property type="match status" value="1"/>
</dbReference>
<evidence type="ECO:0000256" key="5">
    <source>
        <dbReference type="ARBA" id="ARBA00022729"/>
    </source>
</evidence>
<evidence type="ECO:0000256" key="6">
    <source>
        <dbReference type="ARBA" id="ARBA00022801"/>
    </source>
</evidence>
<protein>
    <recommendedName>
        <fullName evidence="13">Phospholipase/carboxylesterase/thioesterase domain-containing protein</fullName>
    </recommendedName>
</protein>
<feature type="chain" id="PRO_5012416333" description="Phospholipase/carboxylesterase/thioesterase domain-containing protein" evidence="10">
    <location>
        <begin position="22"/>
        <end position="292"/>
    </location>
</feature>
<evidence type="ECO:0000313" key="12">
    <source>
        <dbReference type="Proteomes" id="UP000192872"/>
    </source>
</evidence>
<comment type="function">
    <text evidence="9">Involved in degradation of plant cell walls. Hydrolyzes the feruloyl-arabinose ester bond in arabinoxylans, and the feruloyl-galactose ester bond in pectin. Active against paranitrophenyl-acetate, methyl ferulate and wheat arabinoxylan.</text>
</comment>
<keyword evidence="3" id="KW-0964">Secreted</keyword>
<dbReference type="PANTHER" id="PTHR38050">
    <property type="match status" value="1"/>
</dbReference>
<name>A0A1W9HZ45_9HYPH</name>
<accession>A0A1W9HZ45</accession>
<reference evidence="11 12" key="1">
    <citation type="journal article" date="2017" name="Water Res.">
        <title>Comammox in drinking water systems.</title>
        <authorList>
            <person name="Wang Y."/>
            <person name="Ma L."/>
            <person name="Mao Y."/>
            <person name="Jiang X."/>
            <person name="Xia Y."/>
            <person name="Yu K."/>
            <person name="Li B."/>
            <person name="Zhang T."/>
        </authorList>
    </citation>
    <scope>NUCLEOTIDE SEQUENCE [LARGE SCALE GENOMIC DNA]</scope>
    <source>
        <strain evidence="11">SG_bin8</strain>
    </source>
</reference>
<dbReference type="GO" id="GO:0030600">
    <property type="term" value="F:feruloyl esterase activity"/>
    <property type="evidence" value="ECO:0007669"/>
    <property type="project" value="InterPro"/>
</dbReference>
<evidence type="ECO:0000256" key="2">
    <source>
        <dbReference type="ARBA" id="ARBA00010278"/>
    </source>
</evidence>
<dbReference type="GO" id="GO:0005576">
    <property type="term" value="C:extracellular region"/>
    <property type="evidence" value="ECO:0007669"/>
    <property type="project" value="UniProtKB-SubCell"/>
</dbReference>
<keyword evidence="4" id="KW-0858">Xylan degradation</keyword>
<keyword evidence="8" id="KW-0624">Polysaccharide degradation</keyword>
<dbReference type="AlphaFoldDB" id="A0A1W9HZ45"/>